<sequence>MKKLRKPKLAAFTGLLAALLLFAHPLFAQPSGAHVITGKITSQTSGDAVGGATITVKGTKNAVQADEKGQFSIMAAPGEHLIISNIGFLQKEVVVASATVIDVTLRQDYNNLNDVVVVGYGKMKKTDLSSSQVTVSAEELNRTVNTTIEQALQGKAANVYIASSNAQPGSAPSVIIRGISSLSQGTQPLYVIDGVQIKPADPQGGEAGSYNAPSSYTSPLAGINPDDIETVNVLQGPSATAIFGAAGGAGVIMITTKHGKAGDSKITFNSMLTQQDLPKFAPVMNLPQYATFRNALSAAGGANTETDFLDPSVLGPGSNWQGALFRRTLQQKYNLALSGGSDKTTYYLSGDYFNQDGVAIGSGFTRGSVRLNLENNARKWLKVGTNISANLTKERIVTLNNSLIETAVDISPAIPIKLPNGDWGGPAPGTPYANNFVNPIALATINTNYNKGFGGLGGVYADVMPIKGLVWHTEANGTYNYNTNYQFNPSYTFGITVKNTITASQQVSSNYWYNLHTRLQYDTKIGLHGISAMFGHEASVNGYETLSGFKDGFVNNTVQTLNAGASDLTQSNSSTKGSSSKESYFGRLVYIFNNKYILQGTNRWDGSSNFGANKRWGVFPSVSAAWKISEEPFMKNIPNLDDLKLRAEYGLSGNAGSSGTAQYAVLSSYPTAFGTGFLPSNIPNPNLQWEVDKQTNVGFDLHMFNSRLEVIADAYIKNITKLLTYSSYLQIYGGGTSQGGLTWPETNVGSMRNKGFGVTVNTVNYTSRNFMWKTGINFSLDRNKVTQLSNPINAIYISNTNSQQAQFLTKVGQPVGMITGYIAEGLFQNYKDIVGHANQTSNPNVVVDPNTGTWVGDIKFKDVGGYGVIDQRDRVVIGNPWPKYTFGFNNFVSYKGFDLNIFIIGSVGNDIVNLQRYLNTLPGSKGAFENYYASVINFARPTSYNASDALTVTLQNPNTNVPRVYTSTANGNERLTQWNVESGTYVRVKNVSLSYNFPAKWVSHVAMRGLRVGVNVQNLLTITKYKGYDPEVGPFNYWNSGNPIIINGLDNGRYPNVRMYTANIVADF</sequence>
<dbReference type="PROSITE" id="PS52016">
    <property type="entry name" value="TONB_DEPENDENT_REC_3"/>
    <property type="match status" value="1"/>
</dbReference>
<keyword evidence="6 7" id="KW-0998">Cell outer membrane</keyword>
<evidence type="ECO:0000256" key="7">
    <source>
        <dbReference type="PROSITE-ProRule" id="PRU01360"/>
    </source>
</evidence>
<dbReference type="NCBIfam" id="TIGR04056">
    <property type="entry name" value="OMP_RagA_SusC"/>
    <property type="match status" value="1"/>
</dbReference>
<feature type="chain" id="PRO_5035173922" evidence="8">
    <location>
        <begin position="29"/>
        <end position="1068"/>
    </location>
</feature>
<reference evidence="10" key="1">
    <citation type="journal article" date="2014" name="Int. J. Syst. Evol. Microbiol.">
        <title>Complete genome sequence of Corynebacterium casei LMG S-19264T (=DSM 44701T), isolated from a smear-ripened cheese.</title>
        <authorList>
            <consortium name="US DOE Joint Genome Institute (JGI-PGF)"/>
            <person name="Walter F."/>
            <person name="Albersmeier A."/>
            <person name="Kalinowski J."/>
            <person name="Ruckert C."/>
        </authorList>
    </citation>
    <scope>NUCLEOTIDE SEQUENCE</scope>
    <source>
        <strain evidence="10">CGMCC 1.15448</strain>
    </source>
</reference>
<gene>
    <name evidence="10" type="ORF">GCM10011511_50750</name>
</gene>
<evidence type="ECO:0000259" key="9">
    <source>
        <dbReference type="Pfam" id="PF07715"/>
    </source>
</evidence>
<comment type="similarity">
    <text evidence="7">Belongs to the TonB-dependent receptor family.</text>
</comment>
<evidence type="ECO:0000313" key="11">
    <source>
        <dbReference type="Proteomes" id="UP000607559"/>
    </source>
</evidence>
<dbReference type="Gene3D" id="2.40.170.20">
    <property type="entry name" value="TonB-dependent receptor, beta-barrel domain"/>
    <property type="match status" value="1"/>
</dbReference>
<dbReference type="Pfam" id="PF07715">
    <property type="entry name" value="Plug"/>
    <property type="match status" value="1"/>
</dbReference>
<dbReference type="InterPro" id="IPR036942">
    <property type="entry name" value="Beta-barrel_TonB_sf"/>
</dbReference>
<dbReference type="Gene3D" id="2.60.40.1120">
    <property type="entry name" value="Carboxypeptidase-like, regulatory domain"/>
    <property type="match status" value="1"/>
</dbReference>
<comment type="subcellular location">
    <subcellularLocation>
        <location evidence="1 7">Cell outer membrane</location>
        <topology evidence="1 7">Multi-pass membrane protein</topology>
    </subcellularLocation>
</comment>
<dbReference type="InterPro" id="IPR008969">
    <property type="entry name" value="CarboxyPept-like_regulatory"/>
</dbReference>
<organism evidence="10 11">
    <name type="scientific">Puia dinghuensis</name>
    <dbReference type="NCBI Taxonomy" id="1792502"/>
    <lineage>
        <taxon>Bacteria</taxon>
        <taxon>Pseudomonadati</taxon>
        <taxon>Bacteroidota</taxon>
        <taxon>Chitinophagia</taxon>
        <taxon>Chitinophagales</taxon>
        <taxon>Chitinophagaceae</taxon>
        <taxon>Puia</taxon>
    </lineage>
</organism>
<dbReference type="Gene3D" id="2.170.130.10">
    <property type="entry name" value="TonB-dependent receptor, plug domain"/>
    <property type="match status" value="1"/>
</dbReference>
<evidence type="ECO:0000256" key="6">
    <source>
        <dbReference type="ARBA" id="ARBA00023237"/>
    </source>
</evidence>
<keyword evidence="4 7" id="KW-0812">Transmembrane</keyword>
<feature type="domain" description="TonB-dependent receptor plug" evidence="9">
    <location>
        <begin position="125"/>
        <end position="251"/>
    </location>
</feature>
<proteinExistence type="inferred from homology"/>
<dbReference type="EMBL" id="BMJC01000006">
    <property type="protein sequence ID" value="GGB20836.1"/>
    <property type="molecule type" value="Genomic_DNA"/>
</dbReference>
<evidence type="ECO:0000256" key="5">
    <source>
        <dbReference type="ARBA" id="ARBA00023136"/>
    </source>
</evidence>
<dbReference type="RefSeq" id="WP_188937125.1">
    <property type="nucleotide sequence ID" value="NZ_BMJC01000006.1"/>
</dbReference>
<keyword evidence="11" id="KW-1185">Reference proteome</keyword>
<dbReference type="Proteomes" id="UP000607559">
    <property type="component" value="Unassembled WGS sequence"/>
</dbReference>
<keyword evidence="8" id="KW-0732">Signal</keyword>
<accession>A0A8J2XVS9</accession>
<protein>
    <submittedName>
        <fullName evidence="10">SusC/RagA family TonB-linked outer membrane protein</fullName>
    </submittedName>
</protein>
<evidence type="ECO:0000256" key="4">
    <source>
        <dbReference type="ARBA" id="ARBA00022692"/>
    </source>
</evidence>
<keyword evidence="5 7" id="KW-0472">Membrane</keyword>
<dbReference type="SUPFAM" id="SSF49464">
    <property type="entry name" value="Carboxypeptidase regulatory domain-like"/>
    <property type="match status" value="1"/>
</dbReference>
<evidence type="ECO:0000256" key="2">
    <source>
        <dbReference type="ARBA" id="ARBA00022448"/>
    </source>
</evidence>
<dbReference type="Pfam" id="PF13715">
    <property type="entry name" value="CarbopepD_reg_2"/>
    <property type="match status" value="1"/>
</dbReference>
<dbReference type="InterPro" id="IPR012910">
    <property type="entry name" value="Plug_dom"/>
</dbReference>
<dbReference type="InterPro" id="IPR023996">
    <property type="entry name" value="TonB-dep_OMP_SusC/RagA"/>
</dbReference>
<dbReference type="AlphaFoldDB" id="A0A8J2XVS9"/>
<evidence type="ECO:0000256" key="1">
    <source>
        <dbReference type="ARBA" id="ARBA00004571"/>
    </source>
</evidence>
<dbReference type="InterPro" id="IPR037066">
    <property type="entry name" value="Plug_dom_sf"/>
</dbReference>
<feature type="signal peptide" evidence="8">
    <location>
        <begin position="1"/>
        <end position="28"/>
    </location>
</feature>
<dbReference type="SUPFAM" id="SSF56935">
    <property type="entry name" value="Porins"/>
    <property type="match status" value="1"/>
</dbReference>
<name>A0A8J2XVS9_9BACT</name>
<reference evidence="10" key="2">
    <citation type="submission" date="2020-09" db="EMBL/GenBank/DDBJ databases">
        <authorList>
            <person name="Sun Q."/>
            <person name="Zhou Y."/>
        </authorList>
    </citation>
    <scope>NUCLEOTIDE SEQUENCE</scope>
    <source>
        <strain evidence="10">CGMCC 1.15448</strain>
    </source>
</reference>
<comment type="caution">
    <text evidence="10">The sequence shown here is derived from an EMBL/GenBank/DDBJ whole genome shotgun (WGS) entry which is preliminary data.</text>
</comment>
<keyword evidence="3 7" id="KW-1134">Transmembrane beta strand</keyword>
<keyword evidence="2 7" id="KW-0813">Transport</keyword>
<dbReference type="GO" id="GO:0009279">
    <property type="term" value="C:cell outer membrane"/>
    <property type="evidence" value="ECO:0007669"/>
    <property type="project" value="UniProtKB-SubCell"/>
</dbReference>
<evidence type="ECO:0000256" key="8">
    <source>
        <dbReference type="SAM" id="SignalP"/>
    </source>
</evidence>
<evidence type="ECO:0000256" key="3">
    <source>
        <dbReference type="ARBA" id="ARBA00022452"/>
    </source>
</evidence>
<dbReference type="InterPro" id="IPR039426">
    <property type="entry name" value="TonB-dep_rcpt-like"/>
</dbReference>
<evidence type="ECO:0000313" key="10">
    <source>
        <dbReference type="EMBL" id="GGB20836.1"/>
    </source>
</evidence>